<accession>A0AAD3DPI5</accession>
<organism evidence="2 3">
    <name type="scientific">Astrephomene gubernaculifera</name>
    <dbReference type="NCBI Taxonomy" id="47775"/>
    <lineage>
        <taxon>Eukaryota</taxon>
        <taxon>Viridiplantae</taxon>
        <taxon>Chlorophyta</taxon>
        <taxon>core chlorophytes</taxon>
        <taxon>Chlorophyceae</taxon>
        <taxon>CS clade</taxon>
        <taxon>Chlamydomonadales</taxon>
        <taxon>Astrephomenaceae</taxon>
        <taxon>Astrephomene</taxon>
    </lineage>
</organism>
<name>A0AAD3DPI5_9CHLO</name>
<dbReference type="Proteomes" id="UP001054857">
    <property type="component" value="Unassembled WGS sequence"/>
</dbReference>
<evidence type="ECO:0000313" key="3">
    <source>
        <dbReference type="Proteomes" id="UP001054857"/>
    </source>
</evidence>
<comment type="caution">
    <text evidence="2">The sequence shown here is derived from an EMBL/GenBank/DDBJ whole genome shotgun (WGS) entry which is preliminary data.</text>
</comment>
<feature type="compositionally biased region" description="Low complexity" evidence="1">
    <location>
        <begin position="148"/>
        <end position="157"/>
    </location>
</feature>
<sequence>MAEQQAAASARGGAQIVPGAQCRSATAGQILFEDFVKLLEKIVHTPQRNGKKVRLAPSLKTRHKSAASQALTDVANQETNRFPSLLSLDSFTPYPSLLPPSLKHAIPSCPHLPPSPDRVVSCCPFATSPRLFLPSQGPRVAALLRPVRAPAGRQRPLPLLPPAASEPTD</sequence>
<feature type="region of interest" description="Disordered" evidence="1">
    <location>
        <begin position="147"/>
        <end position="169"/>
    </location>
</feature>
<proteinExistence type="predicted"/>
<reference evidence="2 3" key="1">
    <citation type="journal article" date="2021" name="Sci. Rep.">
        <title>Genome sequencing of the multicellular alga Astrephomene provides insights into convergent evolution of germ-soma differentiation.</title>
        <authorList>
            <person name="Yamashita S."/>
            <person name="Yamamoto K."/>
            <person name="Matsuzaki R."/>
            <person name="Suzuki S."/>
            <person name="Yamaguchi H."/>
            <person name="Hirooka S."/>
            <person name="Minakuchi Y."/>
            <person name="Miyagishima S."/>
            <person name="Kawachi M."/>
            <person name="Toyoda A."/>
            <person name="Nozaki H."/>
        </authorList>
    </citation>
    <scope>NUCLEOTIDE SEQUENCE [LARGE SCALE GENOMIC DNA]</scope>
    <source>
        <strain evidence="2 3">NIES-4017</strain>
    </source>
</reference>
<evidence type="ECO:0000313" key="2">
    <source>
        <dbReference type="EMBL" id="GFR45671.1"/>
    </source>
</evidence>
<dbReference type="EMBL" id="BMAR01000010">
    <property type="protein sequence ID" value="GFR45671.1"/>
    <property type="molecule type" value="Genomic_DNA"/>
</dbReference>
<dbReference type="AlphaFoldDB" id="A0AAD3DPI5"/>
<protein>
    <submittedName>
        <fullName evidence="2">Uncharacterized protein</fullName>
    </submittedName>
</protein>
<gene>
    <name evidence="2" type="ORF">Agub_g7085</name>
</gene>
<keyword evidence="3" id="KW-1185">Reference proteome</keyword>
<evidence type="ECO:0000256" key="1">
    <source>
        <dbReference type="SAM" id="MobiDB-lite"/>
    </source>
</evidence>